<comment type="caution">
    <text evidence="2">The sequence shown here is derived from an EMBL/GenBank/DDBJ whole genome shotgun (WGS) entry which is preliminary data.</text>
</comment>
<dbReference type="RefSeq" id="XP_056024413.1">
    <property type="nucleotide sequence ID" value="XM_056178123.1"/>
</dbReference>
<sequence>MVSFKVFAILPYALAAAAAATSPMPRDTPSTSYLILRTCVPPTNCGAPVGNCEFCCAGRKPNSNTCHSHGGVCPDGTTEYHCDDTTR</sequence>
<keyword evidence="3" id="KW-1185">Reference proteome</keyword>
<protein>
    <submittedName>
        <fullName evidence="2">Uncharacterized protein</fullName>
    </submittedName>
</protein>
<dbReference type="EMBL" id="JAOPEN010000007">
    <property type="protein sequence ID" value="KAJ4855355.1"/>
    <property type="molecule type" value="Genomic_DNA"/>
</dbReference>
<feature type="signal peptide" evidence="1">
    <location>
        <begin position="1"/>
        <end position="19"/>
    </location>
</feature>
<evidence type="ECO:0000313" key="2">
    <source>
        <dbReference type="EMBL" id="KAJ4855355.1"/>
    </source>
</evidence>
<dbReference type="GeneID" id="80872811"/>
<name>A0A9W9B3L2_9HYPO</name>
<feature type="chain" id="PRO_5040982979" evidence="1">
    <location>
        <begin position="20"/>
        <end position="87"/>
    </location>
</feature>
<reference evidence="2" key="1">
    <citation type="submission" date="2022-09" db="EMBL/GenBank/DDBJ databases">
        <title>Chromosome-level assembly of Trichoderma breve T069, a fungus used in development of biopesticide product.</title>
        <authorList>
            <person name="Lin R."/>
            <person name="Liu T."/>
        </authorList>
    </citation>
    <scope>NUCLEOTIDE SEQUENCE</scope>
    <source>
        <strain evidence="2">T069</strain>
    </source>
</reference>
<accession>A0A9W9B3L2</accession>
<dbReference type="Proteomes" id="UP001140511">
    <property type="component" value="Unassembled WGS sequence"/>
</dbReference>
<organism evidence="2 3">
    <name type="scientific">Trichoderma breve</name>
    <dbReference type="NCBI Taxonomy" id="2034170"/>
    <lineage>
        <taxon>Eukaryota</taxon>
        <taxon>Fungi</taxon>
        <taxon>Dikarya</taxon>
        <taxon>Ascomycota</taxon>
        <taxon>Pezizomycotina</taxon>
        <taxon>Sordariomycetes</taxon>
        <taxon>Hypocreomycetidae</taxon>
        <taxon>Hypocreales</taxon>
        <taxon>Hypocreaceae</taxon>
        <taxon>Trichoderma</taxon>
    </lineage>
</organism>
<proteinExistence type="predicted"/>
<gene>
    <name evidence="2" type="ORF">T069G_10913</name>
</gene>
<evidence type="ECO:0000256" key="1">
    <source>
        <dbReference type="SAM" id="SignalP"/>
    </source>
</evidence>
<keyword evidence="1" id="KW-0732">Signal</keyword>
<dbReference type="AlphaFoldDB" id="A0A9W9B3L2"/>
<evidence type="ECO:0000313" key="3">
    <source>
        <dbReference type="Proteomes" id="UP001140511"/>
    </source>
</evidence>